<dbReference type="PANTHER" id="PTHR14523:SF1">
    <property type="entry name" value="HOMOLOGOUS RECOMBINATION OB-FOLD PROTEIN"/>
    <property type="match status" value="1"/>
</dbReference>
<sequence length="166" mass="18388">MDKSNPKWKGKGIAECSLRSERVPHRKIPGPASVVQEALHRKSEGEGVLVMTTQEAVHRALTVENEDTNFVDNPAWINVVKEGYLELAGYTDLVTVNKFPSFARVDLVVALVKSCGHTQSRSPWLHLKDPTSSVEASIHHKAYAEGDFAKKIKTGVCLVLRNIVLF</sequence>
<dbReference type="GO" id="GO:0000725">
    <property type="term" value="P:recombinational repair"/>
    <property type="evidence" value="ECO:0007669"/>
    <property type="project" value="InterPro"/>
</dbReference>
<gene>
    <name evidence="2" type="ORF">C3L33_23376</name>
</gene>
<accession>A0A6A4K3T3</accession>
<feature type="non-terminal residue" evidence="2">
    <location>
        <position position="1"/>
    </location>
</feature>
<evidence type="ECO:0000313" key="2">
    <source>
        <dbReference type="EMBL" id="KAE9444726.1"/>
    </source>
</evidence>
<name>A0A6A4K3T3_9ERIC</name>
<feature type="domain" description="Homologous recombination OB-fold protein OB-fold" evidence="1">
    <location>
        <begin position="104"/>
        <end position="166"/>
    </location>
</feature>
<dbReference type="InterPro" id="IPR028045">
    <property type="entry name" value="HROB"/>
</dbReference>
<dbReference type="InterPro" id="IPR058570">
    <property type="entry name" value="HROB_OB"/>
</dbReference>
<dbReference type="PANTHER" id="PTHR14523">
    <property type="entry name" value="UNCHARACTERIZED PROTEIN C17ORF53 HOMOLOG"/>
    <property type="match status" value="1"/>
</dbReference>
<protein>
    <recommendedName>
        <fullName evidence="1">Homologous recombination OB-fold protein OB-fold domain-containing protein</fullName>
    </recommendedName>
</protein>
<reference evidence="2" key="1">
    <citation type="journal article" date="2019" name="Genome Biol. Evol.">
        <title>The Rhododendron genome and chromosomal organization provide insight into shared whole-genome duplications across the heath family (Ericaceae).</title>
        <authorList>
            <person name="Soza V.L."/>
            <person name="Lindsley D."/>
            <person name="Waalkes A."/>
            <person name="Ramage E."/>
            <person name="Patwardhan R.P."/>
            <person name="Burton J.N."/>
            <person name="Adey A."/>
            <person name="Kumar A."/>
            <person name="Qiu R."/>
            <person name="Shendure J."/>
            <person name="Hall B."/>
        </authorList>
    </citation>
    <scope>NUCLEOTIDE SEQUENCE</scope>
    <source>
        <strain evidence="2">RSF 1966-606</strain>
    </source>
</reference>
<dbReference type="AlphaFoldDB" id="A0A6A4K3T3"/>
<evidence type="ECO:0000259" key="1">
    <source>
        <dbReference type="Pfam" id="PF15072"/>
    </source>
</evidence>
<organism evidence="2">
    <name type="scientific">Rhododendron williamsianum</name>
    <dbReference type="NCBI Taxonomy" id="262921"/>
    <lineage>
        <taxon>Eukaryota</taxon>
        <taxon>Viridiplantae</taxon>
        <taxon>Streptophyta</taxon>
        <taxon>Embryophyta</taxon>
        <taxon>Tracheophyta</taxon>
        <taxon>Spermatophyta</taxon>
        <taxon>Magnoliopsida</taxon>
        <taxon>eudicotyledons</taxon>
        <taxon>Gunneridae</taxon>
        <taxon>Pentapetalae</taxon>
        <taxon>asterids</taxon>
        <taxon>Ericales</taxon>
        <taxon>Ericaceae</taxon>
        <taxon>Ericoideae</taxon>
        <taxon>Rhodoreae</taxon>
        <taxon>Rhododendron</taxon>
    </lineage>
</organism>
<dbReference type="OrthoDB" id="550780at2759"/>
<dbReference type="Pfam" id="PF15072">
    <property type="entry name" value="HROB"/>
    <property type="match status" value="1"/>
</dbReference>
<proteinExistence type="predicted"/>
<comment type="caution">
    <text evidence="2">The sequence shown here is derived from an EMBL/GenBank/DDBJ whole genome shotgun (WGS) entry which is preliminary data.</text>
</comment>
<dbReference type="EMBL" id="QEFC01006111">
    <property type="protein sequence ID" value="KAE9444726.1"/>
    <property type="molecule type" value="Genomic_DNA"/>
</dbReference>